<dbReference type="AlphaFoldDB" id="A0A418R641"/>
<protein>
    <recommendedName>
        <fullName evidence="5">Secreted protein</fullName>
    </recommendedName>
</protein>
<evidence type="ECO:0008006" key="5">
    <source>
        <dbReference type="Google" id="ProtNLM"/>
    </source>
</evidence>
<accession>A0A418R641</accession>
<gene>
    <name evidence="3" type="ORF">D0T11_04135</name>
</gene>
<reference evidence="3 4" key="1">
    <citation type="submission" date="2019-01" db="EMBL/GenBank/DDBJ databases">
        <title>Hymenobacter humicola sp. nov., isolated from soils in Antarctica.</title>
        <authorList>
            <person name="Sedlacek I."/>
            <person name="Holochova P."/>
            <person name="Kralova S."/>
            <person name="Pantucek R."/>
            <person name="Stankova E."/>
            <person name="Vrbovska V."/>
            <person name="Kristofova L."/>
            <person name="Svec P."/>
            <person name="Busse H.-J."/>
        </authorList>
    </citation>
    <scope>NUCLEOTIDE SEQUENCE [LARGE SCALE GENOMIC DNA]</scope>
    <source>
        <strain evidence="3 4">CCM 8852</strain>
    </source>
</reference>
<proteinExistence type="predicted"/>
<feature type="region of interest" description="Disordered" evidence="1">
    <location>
        <begin position="65"/>
        <end position="86"/>
    </location>
</feature>
<dbReference type="EMBL" id="QYCN01000004">
    <property type="protein sequence ID" value="RIY12923.1"/>
    <property type="molecule type" value="Genomic_DNA"/>
</dbReference>
<feature type="compositionally biased region" description="Polar residues" evidence="1">
    <location>
        <begin position="70"/>
        <end position="86"/>
    </location>
</feature>
<sequence>MLMKLLFLTALLSGPAALAQTTPPPPTAALAHRINQLMRDPAEPDTELKVVLTDCHITQVVRQYRPNPTPDATTVQVSHQKNGGNWSVRSDETVTFELTLGSEWSQVTALTYALQHAEKTGRPYYTVQVNRRTKSENGSSSTTLELPLYTPDEAVARDVVRQLEQLRQGCGGRL</sequence>
<evidence type="ECO:0000313" key="3">
    <source>
        <dbReference type="EMBL" id="RIY12923.1"/>
    </source>
</evidence>
<comment type="caution">
    <text evidence="3">The sequence shown here is derived from an EMBL/GenBank/DDBJ whole genome shotgun (WGS) entry which is preliminary data.</text>
</comment>
<feature type="signal peptide" evidence="2">
    <location>
        <begin position="1"/>
        <end position="19"/>
    </location>
</feature>
<evidence type="ECO:0000256" key="2">
    <source>
        <dbReference type="SAM" id="SignalP"/>
    </source>
</evidence>
<keyword evidence="2" id="KW-0732">Signal</keyword>
<feature type="chain" id="PRO_5019366576" description="Secreted protein" evidence="2">
    <location>
        <begin position="20"/>
        <end position="174"/>
    </location>
</feature>
<name>A0A418R641_9BACT</name>
<evidence type="ECO:0000256" key="1">
    <source>
        <dbReference type="SAM" id="MobiDB-lite"/>
    </source>
</evidence>
<keyword evidence="4" id="KW-1185">Reference proteome</keyword>
<dbReference type="Proteomes" id="UP000284250">
    <property type="component" value="Unassembled WGS sequence"/>
</dbReference>
<evidence type="ECO:0000313" key="4">
    <source>
        <dbReference type="Proteomes" id="UP000284250"/>
    </source>
</evidence>
<organism evidence="3 4">
    <name type="scientific">Hymenobacter rubripertinctus</name>
    <dbReference type="NCBI Taxonomy" id="2029981"/>
    <lineage>
        <taxon>Bacteria</taxon>
        <taxon>Pseudomonadati</taxon>
        <taxon>Bacteroidota</taxon>
        <taxon>Cytophagia</taxon>
        <taxon>Cytophagales</taxon>
        <taxon>Hymenobacteraceae</taxon>
        <taxon>Hymenobacter</taxon>
    </lineage>
</organism>